<accession>A0A6N7PZ86</accession>
<evidence type="ECO:0000313" key="2">
    <source>
        <dbReference type="Proteomes" id="UP000440224"/>
    </source>
</evidence>
<sequence>MSAIEAIVLCEGYDDRSFWQGLLLSVGCKPAPQANPVHRFQGDYMYETPGGGLLHVVPCGEQKQVRDDPARKRDAVRTMGQLLLRARATRPLARLVLNLDVDTKAPAAVLDSLRSLVGGDAKETSSGEFELDGGQTVVSPILWYVPDPVVDGVPSQQTLERIVCAALSAAFPERGREVKAWLASRTDPRGKEHKAHAWSFMAGWHSDHGMGDFYASLWRDPGIEKELRGILTSTGTWAAIERLLGS</sequence>
<dbReference type="Proteomes" id="UP000440224">
    <property type="component" value="Unassembled WGS sequence"/>
</dbReference>
<name>A0A6N7PZ86_9BACT</name>
<dbReference type="EMBL" id="WJIE01000018">
    <property type="protein sequence ID" value="MRG97532.1"/>
    <property type="molecule type" value="Genomic_DNA"/>
</dbReference>
<evidence type="ECO:0008006" key="3">
    <source>
        <dbReference type="Google" id="ProtNLM"/>
    </source>
</evidence>
<dbReference type="RefSeq" id="WP_153824315.1">
    <property type="nucleotide sequence ID" value="NZ_WJIE01000018.1"/>
</dbReference>
<dbReference type="AlphaFoldDB" id="A0A6N7PZ86"/>
<evidence type="ECO:0000313" key="1">
    <source>
        <dbReference type="EMBL" id="MRG97532.1"/>
    </source>
</evidence>
<reference evidence="1 2" key="1">
    <citation type="submission" date="2019-10" db="EMBL/GenBank/DDBJ databases">
        <title>A soil myxobacterium in the family Polyangiaceae.</title>
        <authorList>
            <person name="Li Y."/>
            <person name="Wang J."/>
        </authorList>
    </citation>
    <scope>NUCLEOTIDE SEQUENCE [LARGE SCALE GENOMIC DNA]</scope>
    <source>
        <strain evidence="1 2">DSM 14734</strain>
    </source>
</reference>
<dbReference type="OrthoDB" id="5514171at2"/>
<gene>
    <name evidence="1" type="ORF">GF068_37225</name>
</gene>
<organism evidence="1 2">
    <name type="scientific">Polyangium spumosum</name>
    <dbReference type="NCBI Taxonomy" id="889282"/>
    <lineage>
        <taxon>Bacteria</taxon>
        <taxon>Pseudomonadati</taxon>
        <taxon>Myxococcota</taxon>
        <taxon>Polyangia</taxon>
        <taxon>Polyangiales</taxon>
        <taxon>Polyangiaceae</taxon>
        <taxon>Polyangium</taxon>
    </lineage>
</organism>
<keyword evidence="2" id="KW-1185">Reference proteome</keyword>
<proteinExistence type="predicted"/>
<comment type="caution">
    <text evidence="1">The sequence shown here is derived from an EMBL/GenBank/DDBJ whole genome shotgun (WGS) entry which is preliminary data.</text>
</comment>
<protein>
    <recommendedName>
        <fullName evidence="3">DUF4276 family protein</fullName>
    </recommendedName>
</protein>